<dbReference type="GO" id="GO:0008289">
    <property type="term" value="F:lipid binding"/>
    <property type="evidence" value="ECO:0007669"/>
    <property type="project" value="InterPro"/>
</dbReference>
<dbReference type="EMBL" id="WOCE01000006">
    <property type="protein sequence ID" value="KAE9612129.1"/>
    <property type="molecule type" value="Genomic_DNA"/>
</dbReference>
<reference evidence="6" key="1">
    <citation type="journal article" date="2020" name="Nat. Commun.">
        <title>Genome sequence of the cluster root forming white lupin.</title>
        <authorList>
            <person name="Hufnagel B."/>
            <person name="Marques A."/>
            <person name="Soriano A."/>
            <person name="Marques L."/>
            <person name="Divol F."/>
            <person name="Doumas P."/>
            <person name="Sallet E."/>
            <person name="Mancinotti D."/>
            <person name="Carrere S."/>
            <person name="Marande W."/>
            <person name="Arribat S."/>
            <person name="Keller J."/>
            <person name="Huneau C."/>
            <person name="Blein T."/>
            <person name="Aime D."/>
            <person name="Laguerre M."/>
            <person name="Taylor J."/>
            <person name="Schubert V."/>
            <person name="Nelson M."/>
            <person name="Geu-Flores F."/>
            <person name="Crespi M."/>
            <person name="Gallardo-Guerrero K."/>
            <person name="Delaux P.-M."/>
            <person name="Salse J."/>
            <person name="Berges H."/>
            <person name="Guyot R."/>
            <person name="Gouzy J."/>
            <person name="Peret B."/>
        </authorList>
    </citation>
    <scope>NUCLEOTIDE SEQUENCE [LARGE SCALE GENOMIC DNA]</scope>
    <source>
        <strain evidence="6">cv. Amiga</strain>
    </source>
</reference>
<evidence type="ECO:0000256" key="2">
    <source>
        <dbReference type="ARBA" id="ARBA00023157"/>
    </source>
</evidence>
<name>A0A6A4QF28_LUPAL</name>
<dbReference type="PANTHER" id="PTHR33076">
    <property type="entry name" value="NON-SPECIFIC LIPID-TRANSFER PROTEIN 2-RELATED"/>
    <property type="match status" value="1"/>
</dbReference>
<accession>A0A6A4QF28</accession>
<dbReference type="Pfam" id="PF00234">
    <property type="entry name" value="Tryp_alpha_amyl"/>
    <property type="match status" value="1"/>
</dbReference>
<evidence type="ECO:0000256" key="1">
    <source>
        <dbReference type="ARBA" id="ARBA00009748"/>
    </source>
</evidence>
<feature type="signal peptide" evidence="3">
    <location>
        <begin position="1"/>
        <end position="24"/>
    </location>
</feature>
<dbReference type="Gene3D" id="1.10.110.10">
    <property type="entry name" value="Plant lipid-transfer and hydrophobic proteins"/>
    <property type="match status" value="1"/>
</dbReference>
<comment type="similarity">
    <text evidence="1">Belongs to the plant LTP family.</text>
</comment>
<gene>
    <name evidence="5" type="ORF">Lalb_Chr06g0169671</name>
</gene>
<dbReference type="CDD" id="cd01960">
    <property type="entry name" value="nsLTP1"/>
    <property type="match status" value="1"/>
</dbReference>
<keyword evidence="2" id="KW-1015">Disulfide bond</keyword>
<feature type="chain" id="PRO_5025544593" evidence="3">
    <location>
        <begin position="25"/>
        <end position="112"/>
    </location>
</feature>
<dbReference type="InterPro" id="IPR000528">
    <property type="entry name" value="Plant_nsLTP"/>
</dbReference>
<dbReference type="PRINTS" id="PR00382">
    <property type="entry name" value="LIPIDTRNSFER"/>
</dbReference>
<dbReference type="SUPFAM" id="SSF47699">
    <property type="entry name" value="Bifunctional inhibitor/lipid-transfer protein/seed storage 2S albumin"/>
    <property type="match status" value="1"/>
</dbReference>
<organism evidence="5 6">
    <name type="scientific">Lupinus albus</name>
    <name type="common">White lupine</name>
    <name type="synonym">Lupinus termis</name>
    <dbReference type="NCBI Taxonomy" id="3870"/>
    <lineage>
        <taxon>Eukaryota</taxon>
        <taxon>Viridiplantae</taxon>
        <taxon>Streptophyta</taxon>
        <taxon>Embryophyta</taxon>
        <taxon>Tracheophyta</taxon>
        <taxon>Spermatophyta</taxon>
        <taxon>Magnoliopsida</taxon>
        <taxon>eudicotyledons</taxon>
        <taxon>Gunneridae</taxon>
        <taxon>Pentapetalae</taxon>
        <taxon>rosids</taxon>
        <taxon>fabids</taxon>
        <taxon>Fabales</taxon>
        <taxon>Fabaceae</taxon>
        <taxon>Papilionoideae</taxon>
        <taxon>50 kb inversion clade</taxon>
        <taxon>genistoids sensu lato</taxon>
        <taxon>core genistoids</taxon>
        <taxon>Genisteae</taxon>
        <taxon>Lupinus</taxon>
    </lineage>
</organism>
<protein>
    <submittedName>
        <fullName evidence="5">Putative plant lipid transfer protein/Par allergen</fullName>
    </submittedName>
</protein>
<proteinExistence type="inferred from homology"/>
<feature type="domain" description="Bifunctional inhibitor/plant lipid transfer protein/seed storage helical" evidence="4">
    <location>
        <begin position="33"/>
        <end position="104"/>
    </location>
</feature>
<sequence length="112" mass="12265">MKNVFVAFLSLLTILVLIVEPGQSFNIEKARGQLFPCLDYVIGIGNTPSIECCNGIHALESSLPTKEDRRAACRFLKSTINSYPLITDEKITSLLKQCGAKIAFSKNIICGT</sequence>
<dbReference type="AlphaFoldDB" id="A0A6A4QF28"/>
<dbReference type="InterPro" id="IPR016140">
    <property type="entry name" value="Bifunc_inhib/LTP/seed_store"/>
</dbReference>
<evidence type="ECO:0000313" key="6">
    <source>
        <dbReference type="Proteomes" id="UP000447434"/>
    </source>
</evidence>
<keyword evidence="3" id="KW-0732">Signal</keyword>
<dbReference type="InterPro" id="IPR036312">
    <property type="entry name" value="Bifun_inhib/LTP/seed_sf"/>
</dbReference>
<dbReference type="GO" id="GO:0006869">
    <property type="term" value="P:lipid transport"/>
    <property type="evidence" value="ECO:0007669"/>
    <property type="project" value="InterPro"/>
</dbReference>
<evidence type="ECO:0000256" key="3">
    <source>
        <dbReference type="SAM" id="SignalP"/>
    </source>
</evidence>
<comment type="caution">
    <text evidence="5">The sequence shown here is derived from an EMBL/GenBank/DDBJ whole genome shotgun (WGS) entry which is preliminary data.</text>
</comment>
<evidence type="ECO:0000259" key="4">
    <source>
        <dbReference type="Pfam" id="PF00234"/>
    </source>
</evidence>
<evidence type="ECO:0000313" key="5">
    <source>
        <dbReference type="EMBL" id="KAE9612129.1"/>
    </source>
</evidence>
<dbReference type="OrthoDB" id="1403824at2759"/>
<keyword evidence="6" id="KW-1185">Reference proteome</keyword>
<dbReference type="Proteomes" id="UP000447434">
    <property type="component" value="Chromosome 6"/>
</dbReference>